<evidence type="ECO:0000313" key="2">
    <source>
        <dbReference type="Proteomes" id="UP001307889"/>
    </source>
</evidence>
<dbReference type="EMBL" id="AP028917">
    <property type="protein sequence ID" value="BES98538.1"/>
    <property type="molecule type" value="Genomic_DNA"/>
</dbReference>
<evidence type="ECO:0000313" key="1">
    <source>
        <dbReference type="EMBL" id="BES98538.1"/>
    </source>
</evidence>
<name>A0ABN7B2S7_9HEMI</name>
<organism evidence="1 2">
    <name type="scientific">Nesidiocoris tenuis</name>
    <dbReference type="NCBI Taxonomy" id="355587"/>
    <lineage>
        <taxon>Eukaryota</taxon>
        <taxon>Metazoa</taxon>
        <taxon>Ecdysozoa</taxon>
        <taxon>Arthropoda</taxon>
        <taxon>Hexapoda</taxon>
        <taxon>Insecta</taxon>
        <taxon>Pterygota</taxon>
        <taxon>Neoptera</taxon>
        <taxon>Paraneoptera</taxon>
        <taxon>Hemiptera</taxon>
        <taxon>Heteroptera</taxon>
        <taxon>Panheteroptera</taxon>
        <taxon>Cimicomorpha</taxon>
        <taxon>Miridae</taxon>
        <taxon>Dicyphina</taxon>
        <taxon>Nesidiocoris</taxon>
    </lineage>
</organism>
<accession>A0ABN7B2S7</accession>
<sequence>MARLVPPITITSGEKWRKRCRAAFGSEFSEAAGKCALNTRHVNYDMKDIPPRLYSFYTYSISVSLTGNPDAPSFSNSSYYTGGAISFFRAEEHTSFNFLGAPRPQPHINDCHRRHLFRELMAAKFPVQRLQTIGMRVVEFENEADNFGKKRESGANY</sequence>
<protein>
    <submittedName>
        <fullName evidence="1">Uncharacterized protein</fullName>
    </submittedName>
</protein>
<reference evidence="1 2" key="1">
    <citation type="submission" date="2023-09" db="EMBL/GenBank/DDBJ databases">
        <title>Nesidiocoris tenuis whole genome shotgun sequence.</title>
        <authorList>
            <person name="Shibata T."/>
            <person name="Shimoda M."/>
            <person name="Kobayashi T."/>
            <person name="Uehara T."/>
        </authorList>
    </citation>
    <scope>NUCLEOTIDE SEQUENCE [LARGE SCALE GENOMIC DNA]</scope>
    <source>
        <strain evidence="1 2">Japan</strain>
    </source>
</reference>
<proteinExistence type="predicted"/>
<gene>
    <name evidence="1" type="ORF">NTJ_11353</name>
</gene>
<dbReference type="Proteomes" id="UP001307889">
    <property type="component" value="Chromosome 9"/>
</dbReference>
<keyword evidence="2" id="KW-1185">Reference proteome</keyword>